<dbReference type="AlphaFoldDB" id="A0AAX1Q5K9"/>
<organism evidence="1 2">
    <name type="scientific">Priestia endophytica</name>
    <dbReference type="NCBI Taxonomy" id="135735"/>
    <lineage>
        <taxon>Bacteria</taxon>
        <taxon>Bacillati</taxon>
        <taxon>Bacillota</taxon>
        <taxon>Bacilli</taxon>
        <taxon>Bacillales</taxon>
        <taxon>Bacillaceae</taxon>
        <taxon>Priestia</taxon>
    </lineage>
</organism>
<dbReference type="EMBL" id="LVYK01000055">
    <property type="protein sequence ID" value="RAS73279.1"/>
    <property type="molecule type" value="Genomic_DNA"/>
</dbReference>
<dbReference type="Proteomes" id="UP000250174">
    <property type="component" value="Unassembled WGS sequence"/>
</dbReference>
<name>A0AAX1Q5K9_9BACI</name>
<dbReference type="RefSeq" id="WP_113765927.1">
    <property type="nucleotide sequence ID" value="NZ_JAMAYK010000001.1"/>
</dbReference>
<reference evidence="1 2" key="1">
    <citation type="submission" date="2016-03" db="EMBL/GenBank/DDBJ databases">
        <title>Comparison of Bacillus endophyticus and B. anthracis characteristics using whole genome sequence analysis and microbiological techniques.</title>
        <authorList>
            <person name="Lekota K.E."/>
            <person name="Mafofo J."/>
            <person name="Rees J."/>
            <person name="Muchadeyi F.C."/>
            <person name="Madoroba E."/>
            <person name="Van Heerden H."/>
        </authorList>
    </citation>
    <scope>NUCLEOTIDE SEQUENCE [LARGE SCALE GENOMIC DNA]</scope>
    <source>
        <strain evidence="1 2">3631_10C</strain>
    </source>
</reference>
<evidence type="ECO:0000313" key="1">
    <source>
        <dbReference type="EMBL" id="RAS73279.1"/>
    </source>
</evidence>
<protein>
    <submittedName>
        <fullName evidence="1">Uncharacterized protein</fullName>
    </submittedName>
</protein>
<gene>
    <name evidence="1" type="ORF">A3864_19250</name>
</gene>
<proteinExistence type="predicted"/>
<accession>A0AAX1Q5K9</accession>
<evidence type="ECO:0000313" key="2">
    <source>
        <dbReference type="Proteomes" id="UP000250174"/>
    </source>
</evidence>
<sequence length="167" mass="19717">MKILDAKIINTAHGLETYLDLIENSEIKEIHLPTTNNPSYEIQFGIKYFLLKNEKYYDSHKNYFYICMSSDFSSTTLKETHIESLFAVKNKEERETTKKLLGEWFIKTHTYKESINKLINKIKTENHCTEVDNQNKAEKIKFLKKLLELTAEDLEDASIERHVELHI</sequence>
<comment type="caution">
    <text evidence="1">The sequence shown here is derived from an EMBL/GenBank/DDBJ whole genome shotgun (WGS) entry which is preliminary data.</text>
</comment>